<dbReference type="EMBL" id="NIRQ01000001">
    <property type="protein sequence ID" value="PHI13291.1"/>
    <property type="molecule type" value="Genomic_DNA"/>
</dbReference>
<evidence type="ECO:0000313" key="23">
    <source>
        <dbReference type="Proteomes" id="UP000224507"/>
    </source>
</evidence>
<evidence type="ECO:0000313" key="10">
    <source>
        <dbReference type="EMBL" id="PHI06883.1"/>
    </source>
</evidence>
<evidence type="ECO:0000313" key="7">
    <source>
        <dbReference type="EMBL" id="PGH21118.1"/>
    </source>
</evidence>
<dbReference type="EMBL" id="NHRT01000001">
    <property type="protein sequence ID" value="OWP25648.1"/>
    <property type="molecule type" value="Genomic_DNA"/>
</dbReference>
<name>A0A0D6FKW6_FUSNP</name>
<proteinExistence type="predicted"/>
<evidence type="ECO:0000313" key="11">
    <source>
        <dbReference type="EMBL" id="PHI10231.1"/>
    </source>
</evidence>
<evidence type="ECO:0000313" key="12">
    <source>
        <dbReference type="EMBL" id="PHI13291.1"/>
    </source>
</evidence>
<dbReference type="PROSITE" id="PS51932">
    <property type="entry name" value="BMV"/>
    <property type="match status" value="1"/>
</dbReference>
<evidence type="ECO:0000313" key="8">
    <source>
        <dbReference type="EMBL" id="PHH95937.1"/>
    </source>
</evidence>
<evidence type="ECO:0000256" key="2">
    <source>
        <dbReference type="ARBA" id="ARBA00024446"/>
    </source>
</evidence>
<keyword evidence="2" id="KW-1283">Bacterial microcompartment</keyword>
<dbReference type="InterPro" id="IPR036677">
    <property type="entry name" value="EutN_CcmL_sf"/>
</dbReference>
<dbReference type="EMBL" id="NIRJ01000001">
    <property type="protein sequence ID" value="PHH95937.1"/>
    <property type="molecule type" value="Genomic_DNA"/>
</dbReference>
<keyword evidence="15" id="KW-1185">Reference proteome</keyword>
<dbReference type="CDD" id="cd01614">
    <property type="entry name" value="EutN_CcmL"/>
    <property type="match status" value="1"/>
</dbReference>
<reference evidence="12 19" key="9">
    <citation type="submission" date="2017-06" db="EMBL/GenBank/DDBJ databases">
        <title>Draft genome sequence of Fusobacterium nucleatum subsp. polymorphum KCOM 1330 (=ChDC F330).</title>
        <authorList>
            <person name="Kook J.-K."/>
            <person name="Park S.-N."/>
            <person name="Lim Y.K."/>
            <person name="Roh H."/>
        </authorList>
    </citation>
    <scope>NUCLEOTIDE SEQUENCE [LARGE SCALE GENOMIC DNA]</scope>
    <source>
        <strain evidence="12">KCOM 1330</strain>
        <strain evidence="19">KCOM 1330 (ChDC F330)</strain>
    </source>
</reference>
<dbReference type="Gene3D" id="2.40.50.220">
    <property type="entry name" value="EutN/Ccml"/>
    <property type="match status" value="1"/>
</dbReference>
<dbReference type="Proteomes" id="UP000067061">
    <property type="component" value="Chromosome"/>
</dbReference>
<reference evidence="8 24" key="3">
    <citation type="submission" date="2017-06" db="EMBL/GenBank/DDBJ databases">
        <title>Draft genome sequence of Fusobacterium nucleatum subsp. polymorphum KCOM 1002 (=ChDC F175).</title>
        <authorList>
            <person name="Kook J.-K."/>
            <person name="Park S.-N."/>
            <person name="Lim Y.K."/>
            <person name="Roh H."/>
        </authorList>
    </citation>
    <scope>NUCLEOTIDE SEQUENCE [LARGE SCALE GENOMIC DNA]</scope>
    <source>
        <strain evidence="8">KCOM 1002</strain>
        <strain evidence="24">KCOM 1002 (ChDC F175)</strain>
    </source>
</reference>
<evidence type="ECO:0000313" key="24">
    <source>
        <dbReference type="Proteomes" id="UP000225199"/>
    </source>
</evidence>
<dbReference type="STRING" id="76857.RO02_08075"/>
<reference evidence="7 20" key="10">
    <citation type="submission" date="2017-06" db="EMBL/GenBank/DDBJ databases">
        <title>Genome sequencing of Fusobacterium nucleatum subsp. polymorphum KCOM 1232 (=ChDC F37).</title>
        <authorList>
            <person name="Kook J.-K."/>
            <person name="Park S.-N."/>
            <person name="Lim Y.K."/>
            <person name="Roh H."/>
        </authorList>
    </citation>
    <scope>NUCLEOTIDE SEQUENCE [LARGE SCALE GENOMIC DNA]</scope>
    <source>
        <strain evidence="7">KCOM 1232</strain>
        <strain evidence="20">KCOM 1232 ( ChDC F37)</strain>
    </source>
</reference>
<dbReference type="EMBL" id="NIRK01000001">
    <property type="protein sequence ID" value="PHH99548.1"/>
    <property type="molecule type" value="Genomic_DNA"/>
</dbReference>
<reference evidence="9 21" key="4">
    <citation type="submission" date="2017-06" db="EMBL/GenBank/DDBJ databases">
        <title>Draft genome sequence of Fusobacterium nucleatum subsp. polymorphum KCOM 1248 (=ChDC F113).</title>
        <authorList>
            <person name="Kook J.-K."/>
            <person name="Park S.-N."/>
            <person name="Lim Y.K."/>
            <person name="Roh H."/>
        </authorList>
    </citation>
    <scope>NUCLEOTIDE SEQUENCE [LARGE SCALE GENOMIC DNA]</scope>
    <source>
        <strain evidence="9">KCOM 1248</strain>
        <strain evidence="21">KCOM 1248 (ChDC F113)</strain>
    </source>
</reference>
<evidence type="ECO:0000313" key="13">
    <source>
        <dbReference type="EMBL" id="PHI15278.1"/>
    </source>
</evidence>
<dbReference type="PANTHER" id="PTHR36539">
    <property type="entry name" value="ETHANOLAMINE UTILIZATION PROTEIN EUTN"/>
    <property type="match status" value="1"/>
</dbReference>
<dbReference type="Pfam" id="PF03319">
    <property type="entry name" value="EutN_CcmL"/>
    <property type="match status" value="1"/>
</dbReference>
<evidence type="ECO:0000313" key="20">
    <source>
        <dbReference type="Proteomes" id="UP000222862"/>
    </source>
</evidence>
<evidence type="ECO:0000313" key="14">
    <source>
        <dbReference type="Proteomes" id="UP000067061"/>
    </source>
</evidence>
<evidence type="ECO:0000256" key="1">
    <source>
        <dbReference type="ARBA" id="ARBA00024322"/>
    </source>
</evidence>
<dbReference type="Proteomes" id="UP000196759">
    <property type="component" value="Chromosome"/>
</dbReference>
<reference evidence="13 23" key="8">
    <citation type="submission" date="2017-06" db="EMBL/GenBank/DDBJ databases">
        <title>Draft genome sequence of Fusobacterium nucleatum subsp. polymorphum KCOM 1274 (=ChDC F309).</title>
        <authorList>
            <person name="Kook J.-K."/>
            <person name="Park S.-N."/>
            <person name="Lim Y.K."/>
            <person name="Roh H."/>
        </authorList>
    </citation>
    <scope>NUCLEOTIDE SEQUENCE [LARGE SCALE GENOMIC DNA]</scope>
    <source>
        <strain evidence="13">KCOM 1274</strain>
        <strain evidence="23">KCOM 1274 (ChDC F309)</strain>
    </source>
</reference>
<dbReference type="GeneID" id="45634336"/>
<dbReference type="EMBL" id="NJGI01000004">
    <property type="protein sequence ID" value="PGH21118.1"/>
    <property type="molecule type" value="Genomic_DNA"/>
</dbReference>
<evidence type="ECO:0000313" key="6">
    <source>
        <dbReference type="EMBL" id="OWP25648.1"/>
    </source>
</evidence>
<evidence type="ECO:0000313" key="15">
    <source>
        <dbReference type="Proteomes" id="UP000196759"/>
    </source>
</evidence>
<evidence type="ECO:0000313" key="18">
    <source>
        <dbReference type="Proteomes" id="UP000221504"/>
    </source>
</evidence>
<dbReference type="Proteomes" id="UP000222862">
    <property type="component" value="Unassembled WGS sequence"/>
</dbReference>
<dbReference type="EMBL" id="NIRN01000001">
    <property type="protein sequence ID" value="PHI06883.1"/>
    <property type="molecule type" value="Genomic_DNA"/>
</dbReference>
<reference evidence="3 14" key="1">
    <citation type="submission" date="2015-11" db="EMBL/GenBank/DDBJ databases">
        <authorList>
            <person name="Kook J.-K."/>
            <person name="Park S.-N."/>
            <person name="Lim Y.K."/>
            <person name="Jo E."/>
        </authorList>
    </citation>
    <scope>NUCLEOTIDE SEQUENCE [LARGE SCALE GENOMIC DNA]</scope>
    <source>
        <strain evidence="3 14">ChDC F306</strain>
    </source>
</reference>
<dbReference type="Proteomes" id="UP000197470">
    <property type="component" value="Unassembled WGS sequence"/>
</dbReference>
<dbReference type="Proteomes" id="UP000225199">
    <property type="component" value="Unassembled WGS sequence"/>
</dbReference>
<dbReference type="RefSeq" id="WP_005894456.1">
    <property type="nucleotide sequence ID" value="NZ_CP013121.1"/>
</dbReference>
<dbReference type="Proteomes" id="UP000221852">
    <property type="component" value="Unassembled WGS sequence"/>
</dbReference>
<reference evidence="4 15" key="5">
    <citation type="submission" date="2017-06" db="EMBL/GenBank/DDBJ databases">
        <title>Draft genome sequence of Fusobacterium nucleatum subsp. polymorphum KCOM 1260 (=ChDC F218).</title>
        <authorList>
            <person name="Kook J.-K."/>
            <person name="Park S.-N."/>
            <person name="Lim Y.K."/>
            <person name="Roh H."/>
        </authorList>
    </citation>
    <scope>NUCLEOTIDE SEQUENCE [LARGE SCALE GENOMIC DNA]</scope>
    <source>
        <strain evidence="4">KCOM 1260</strain>
        <strain evidence="15">KCOM 1260 (ChDC F218)</strain>
    </source>
</reference>
<evidence type="ECO:0000313" key="22">
    <source>
        <dbReference type="Proteomes" id="UP000224182"/>
    </source>
</evidence>
<reference evidence="5 17" key="11">
    <citation type="submission" date="2017-06" db="EMBL/GenBank/DDBJ databases">
        <title>Genome sequencing of Fusobacterium nucleatum subsp. polymorphum KCOM 1275 (=ChDC F310).</title>
        <authorList>
            <person name="Kook J.-K."/>
            <person name="Park S.-N."/>
            <person name="Lim Y.K."/>
            <person name="Roh H."/>
        </authorList>
    </citation>
    <scope>NUCLEOTIDE SEQUENCE [LARGE SCALE GENOMIC DNA]</scope>
    <source>
        <strain evidence="5 17">KCOM 1275</strain>
    </source>
</reference>
<dbReference type="Proteomes" id="UP000224507">
    <property type="component" value="Unassembled WGS sequence"/>
</dbReference>
<dbReference type="EMBL" id="CP021934">
    <property type="protein sequence ID" value="ASC01959.1"/>
    <property type="molecule type" value="Genomic_DNA"/>
</dbReference>
<dbReference type="EMBL" id="CP013121">
    <property type="protein sequence ID" value="ALM94575.1"/>
    <property type="molecule type" value="Genomic_DNA"/>
</dbReference>
<protein>
    <submittedName>
        <fullName evidence="11">Ethanolamine utilization protein EutN</fullName>
    </submittedName>
</protein>
<evidence type="ECO:0000313" key="9">
    <source>
        <dbReference type="EMBL" id="PHH99548.1"/>
    </source>
</evidence>
<dbReference type="SUPFAM" id="SSF159133">
    <property type="entry name" value="EutN/CcmL-like"/>
    <property type="match status" value="1"/>
</dbReference>
<evidence type="ECO:0000313" key="19">
    <source>
        <dbReference type="Proteomes" id="UP000221852"/>
    </source>
</evidence>
<evidence type="ECO:0000313" key="4">
    <source>
        <dbReference type="EMBL" id="ASC01959.1"/>
    </source>
</evidence>
<dbReference type="EMBL" id="NIRM01000001">
    <property type="protein sequence ID" value="PHI10231.1"/>
    <property type="molecule type" value="Genomic_DNA"/>
</dbReference>
<organism evidence="11 18">
    <name type="scientific">Fusobacterium nucleatum subsp. polymorphum</name>
    <name type="common">Fusobacterium polymorphum</name>
    <dbReference type="NCBI Taxonomy" id="76857"/>
    <lineage>
        <taxon>Bacteria</taxon>
        <taxon>Fusobacteriati</taxon>
        <taxon>Fusobacteriota</taxon>
        <taxon>Fusobacteriia</taxon>
        <taxon>Fusobacteriales</taxon>
        <taxon>Fusobacteriaceae</taxon>
        <taxon>Fusobacterium</taxon>
    </lineage>
</organism>
<dbReference type="EMBL" id="NIRO01000006">
    <property type="protein sequence ID" value="PHI15278.1"/>
    <property type="molecule type" value="Genomic_DNA"/>
</dbReference>
<reference evidence="11 18" key="6">
    <citation type="submission" date="2017-06" db="EMBL/GenBank/DDBJ databases">
        <title>Draft genome sequence of Fusobacterium nucleatum subsp. polymorphum KCOM 1267 (=ChDC F290).</title>
        <authorList>
            <person name="Kook J.-K."/>
            <person name="Park S.-N."/>
            <person name="Lim Y.K."/>
            <person name="Roh H."/>
        </authorList>
    </citation>
    <scope>NUCLEOTIDE SEQUENCE [LARGE SCALE GENOMIC DNA]</scope>
    <source>
        <strain evidence="11">KCOM 1267</strain>
        <strain evidence="18">KCOM 1267(ChDC F290)</strain>
    </source>
</reference>
<accession>A0A0D6FKW6</accession>
<dbReference type="Proteomes" id="UP000221504">
    <property type="component" value="Unassembled WGS sequence"/>
</dbReference>
<evidence type="ECO:0000313" key="17">
    <source>
        <dbReference type="Proteomes" id="UP000197638"/>
    </source>
</evidence>
<dbReference type="Proteomes" id="UP000224182">
    <property type="component" value="Unassembled WGS sequence"/>
</dbReference>
<dbReference type="AlphaFoldDB" id="A0A0D6FKW6"/>
<comment type="subcellular location">
    <subcellularLocation>
        <location evidence="1">Bacterial microcompartment</location>
    </subcellularLocation>
</comment>
<gene>
    <name evidence="9" type="ORF">CA836_07615</name>
    <name evidence="6" type="ORF">CA839_06895</name>
    <name evidence="8" type="ORF">CA840_00240</name>
    <name evidence="4" type="ORF">CBG50_00660</name>
    <name evidence="11" type="ORF">CBG52_03395</name>
    <name evidence="10" type="ORF">CBG54_07470</name>
    <name evidence="13" type="ORF">CBG56_06645</name>
    <name evidence="12" type="ORF">CBG59_06060</name>
    <name evidence="5" type="ORF">CBG61_10755</name>
    <name evidence="7" type="ORF">RN96_08815</name>
    <name evidence="3" type="ORF">RO02_08075</name>
</gene>
<evidence type="ECO:0000313" key="5">
    <source>
        <dbReference type="EMBL" id="ASG29315.1"/>
    </source>
</evidence>
<dbReference type="Proteomes" id="UP000223525">
    <property type="component" value="Unassembled WGS sequence"/>
</dbReference>
<evidence type="ECO:0000313" key="16">
    <source>
        <dbReference type="Proteomes" id="UP000197470"/>
    </source>
</evidence>
<sequence length="89" mass="9413">MFLAKIVGKIVSVTKNEGLHGKKILIAVPINMNDEVIGGEIISLDNVGAGIGDKVLIATGDVARFAFDDEKDYPIDSAIISIVDSVEQS</sequence>
<evidence type="ECO:0000313" key="3">
    <source>
        <dbReference type="EMBL" id="ALM94575.1"/>
    </source>
</evidence>
<dbReference type="EMBL" id="CP022123">
    <property type="protein sequence ID" value="ASG29315.1"/>
    <property type="molecule type" value="Genomic_DNA"/>
</dbReference>
<dbReference type="InterPro" id="IPR004992">
    <property type="entry name" value="EutN_CcmL"/>
</dbReference>
<dbReference type="GO" id="GO:0031469">
    <property type="term" value="C:bacterial microcompartment"/>
    <property type="evidence" value="ECO:0007669"/>
    <property type="project" value="UniProtKB-SubCell"/>
</dbReference>
<dbReference type="KEGG" id="fpol:ERS445057_00527"/>
<reference evidence="10 22" key="7">
    <citation type="submission" date="2017-06" db="EMBL/GenBank/DDBJ databases">
        <title>Draft genome sequence of Fusobacterium nucleatum subsp. polymorphum KCOM 1271 (=ChDC F305).</title>
        <authorList>
            <person name="Kook J.-K."/>
            <person name="Park S.-N."/>
            <person name="Lim Y.K."/>
            <person name="Roh H."/>
        </authorList>
    </citation>
    <scope>NUCLEOTIDE SEQUENCE [LARGE SCALE GENOMIC DNA]</scope>
    <source>
        <strain evidence="10">KCOM 1271</strain>
        <strain evidence="22">KCOM 1271 (ChDC F305)</strain>
    </source>
</reference>
<dbReference type="Proteomes" id="UP000197638">
    <property type="component" value="Chromosome"/>
</dbReference>
<evidence type="ECO:0000313" key="21">
    <source>
        <dbReference type="Proteomes" id="UP000223525"/>
    </source>
</evidence>
<reference evidence="6 16" key="2">
    <citation type="submission" date="2017-05" db="EMBL/GenBank/DDBJ databases">
        <title>Genome sequencing of Fusobacterium nucleatum subsp. polymorphum KCOM 1001 (=ChDC F119).</title>
        <authorList>
            <person name="Kook J.-K."/>
            <person name="Park S.-N."/>
            <person name="Lim Y.K."/>
            <person name="Roh H."/>
        </authorList>
    </citation>
    <scope>NUCLEOTIDE SEQUENCE [LARGE SCALE GENOMIC DNA]</scope>
    <source>
        <strain evidence="6 16">KCOM 1001</strain>
    </source>
</reference>